<reference evidence="1" key="1">
    <citation type="submission" date="2014-12" db="EMBL/GenBank/DDBJ databases">
        <title>Insight into the proteome of Arion vulgaris.</title>
        <authorList>
            <person name="Aradska J."/>
            <person name="Bulat T."/>
            <person name="Smidak R."/>
            <person name="Sarate P."/>
            <person name="Gangsoo J."/>
            <person name="Sialana F."/>
            <person name="Bilban M."/>
            <person name="Lubec G."/>
        </authorList>
    </citation>
    <scope>NUCLEOTIDE SEQUENCE</scope>
    <source>
        <tissue evidence="1">Skin</tissue>
    </source>
</reference>
<evidence type="ECO:0000313" key="1">
    <source>
        <dbReference type="EMBL" id="CEK57384.1"/>
    </source>
</evidence>
<organism evidence="1">
    <name type="scientific">Arion vulgaris</name>
    <dbReference type="NCBI Taxonomy" id="1028688"/>
    <lineage>
        <taxon>Eukaryota</taxon>
        <taxon>Metazoa</taxon>
        <taxon>Spiralia</taxon>
        <taxon>Lophotrochozoa</taxon>
        <taxon>Mollusca</taxon>
        <taxon>Gastropoda</taxon>
        <taxon>Heterobranchia</taxon>
        <taxon>Euthyneura</taxon>
        <taxon>Panpulmonata</taxon>
        <taxon>Eupulmonata</taxon>
        <taxon>Stylommatophora</taxon>
        <taxon>Helicina</taxon>
        <taxon>Arionoidea</taxon>
        <taxon>Arionidae</taxon>
        <taxon>Arion</taxon>
    </lineage>
</organism>
<proteinExistence type="predicted"/>
<feature type="non-terminal residue" evidence="1">
    <location>
        <position position="1"/>
    </location>
</feature>
<dbReference type="AlphaFoldDB" id="A0A0B6YME2"/>
<accession>A0A0B6YME2</accession>
<protein>
    <submittedName>
        <fullName evidence="1">Uncharacterized protein</fullName>
    </submittedName>
</protein>
<sequence length="58" mass="6500">LDRSLKCLNEDIALKTQTLCLDNQCMSIRMKLNPPAKSETQNNLSIIGNEKVKLAILN</sequence>
<name>A0A0B6YME2_9EUPU</name>
<dbReference type="EMBL" id="HACG01010519">
    <property type="protein sequence ID" value="CEK57384.1"/>
    <property type="molecule type" value="Transcribed_RNA"/>
</dbReference>
<gene>
    <name evidence="1" type="primary">ORF30037</name>
</gene>